<keyword evidence="7" id="KW-1185">Reference proteome</keyword>
<comment type="subcellular location">
    <subcellularLocation>
        <location evidence="1">Membrane</location>
        <topology evidence="1">Single-pass type II membrane protein</topology>
    </subcellularLocation>
</comment>
<dbReference type="GO" id="GO:0016020">
    <property type="term" value="C:membrane"/>
    <property type="evidence" value="ECO:0007669"/>
    <property type="project" value="UniProtKB-SubCell"/>
</dbReference>
<keyword evidence="2" id="KW-0328">Glycosyltransferase</keyword>
<gene>
    <name evidence="6" type="ORF">ACH5RR_040090</name>
</gene>
<name>A0ABD2XV76_9GENT</name>
<dbReference type="PANTHER" id="PTHR31042:SF60">
    <property type="entry name" value="CORE-2_I-BRANCHING BETA-1,6-N-ACETYLGLUCOSAMINYLTRANSFERASE FAMILY PROTEIN"/>
    <property type="match status" value="1"/>
</dbReference>
<sequence length="283" mass="32822">MFLTTTPLPFSSLWEVFFNNTPKNLYNIYIHADPSFNYDSPFKGVFAHRVIPSKPTRRYSPTLISAARRLLSRALLDDESNYMFALLSPSCIPLHSFNFTYKILVNSKKSFVEILKNEPGAYHRWAARGKDVMAPEVKFEDFRIGSQFFVLKRKHARIVVRDSRLWSKFKLQCVRRDTCYPEEHYFATLLGMVDPQGCVTATLTHVDWRGGHGGHPRMYLKEEVGPELIWNLRKRKPRYGIEGSNGSDSSVTRRRDPFLFARKFSPDCIKPLMTIANDVIFKD</sequence>
<evidence type="ECO:0000313" key="7">
    <source>
        <dbReference type="Proteomes" id="UP001630127"/>
    </source>
</evidence>
<evidence type="ECO:0000313" key="6">
    <source>
        <dbReference type="EMBL" id="KAL3497358.1"/>
    </source>
</evidence>
<dbReference type="GO" id="GO:0016757">
    <property type="term" value="F:glycosyltransferase activity"/>
    <property type="evidence" value="ECO:0007669"/>
    <property type="project" value="UniProtKB-KW"/>
</dbReference>
<dbReference type="InterPro" id="IPR003406">
    <property type="entry name" value="Glyco_trans_14"/>
</dbReference>
<reference evidence="6 7" key="1">
    <citation type="submission" date="2024-11" db="EMBL/GenBank/DDBJ databases">
        <title>A near-complete genome assembly of Cinchona calisaya.</title>
        <authorList>
            <person name="Lian D.C."/>
            <person name="Zhao X.W."/>
            <person name="Wei L."/>
        </authorList>
    </citation>
    <scope>NUCLEOTIDE SEQUENCE [LARGE SCALE GENOMIC DNA]</scope>
    <source>
        <tissue evidence="6">Nenye</tissue>
    </source>
</reference>
<evidence type="ECO:0000256" key="3">
    <source>
        <dbReference type="ARBA" id="ARBA00022679"/>
    </source>
</evidence>
<evidence type="ECO:0000256" key="5">
    <source>
        <dbReference type="ARBA" id="ARBA00023180"/>
    </source>
</evidence>
<evidence type="ECO:0000256" key="1">
    <source>
        <dbReference type="ARBA" id="ARBA00004606"/>
    </source>
</evidence>
<comment type="caution">
    <text evidence="6">The sequence shown here is derived from an EMBL/GenBank/DDBJ whole genome shotgun (WGS) entry which is preliminary data.</text>
</comment>
<accession>A0ABD2XV76</accession>
<protein>
    <recommendedName>
        <fullName evidence="8">Core-2/I-branching beta-1,6-N-acetylglucosaminyltransferase family protein</fullName>
    </recommendedName>
</protein>
<evidence type="ECO:0000256" key="4">
    <source>
        <dbReference type="ARBA" id="ARBA00023136"/>
    </source>
</evidence>
<dbReference type="InterPro" id="IPR044174">
    <property type="entry name" value="BC10-like"/>
</dbReference>
<dbReference type="Pfam" id="PF02485">
    <property type="entry name" value="Branch"/>
    <property type="match status" value="1"/>
</dbReference>
<dbReference type="EMBL" id="JBJUIK010000017">
    <property type="protein sequence ID" value="KAL3497358.1"/>
    <property type="molecule type" value="Genomic_DNA"/>
</dbReference>
<evidence type="ECO:0008006" key="8">
    <source>
        <dbReference type="Google" id="ProtNLM"/>
    </source>
</evidence>
<keyword evidence="4" id="KW-0472">Membrane</keyword>
<proteinExistence type="predicted"/>
<dbReference type="PANTHER" id="PTHR31042">
    <property type="entry name" value="CORE-2/I-BRANCHING BETA-1,6-N-ACETYLGLUCOSAMINYLTRANSFERASE FAMILY PROTEIN-RELATED"/>
    <property type="match status" value="1"/>
</dbReference>
<evidence type="ECO:0000256" key="2">
    <source>
        <dbReference type="ARBA" id="ARBA00022676"/>
    </source>
</evidence>
<organism evidence="6 7">
    <name type="scientific">Cinchona calisaya</name>
    <dbReference type="NCBI Taxonomy" id="153742"/>
    <lineage>
        <taxon>Eukaryota</taxon>
        <taxon>Viridiplantae</taxon>
        <taxon>Streptophyta</taxon>
        <taxon>Embryophyta</taxon>
        <taxon>Tracheophyta</taxon>
        <taxon>Spermatophyta</taxon>
        <taxon>Magnoliopsida</taxon>
        <taxon>eudicotyledons</taxon>
        <taxon>Gunneridae</taxon>
        <taxon>Pentapetalae</taxon>
        <taxon>asterids</taxon>
        <taxon>lamiids</taxon>
        <taxon>Gentianales</taxon>
        <taxon>Rubiaceae</taxon>
        <taxon>Cinchonoideae</taxon>
        <taxon>Cinchoneae</taxon>
        <taxon>Cinchona</taxon>
    </lineage>
</organism>
<dbReference type="AlphaFoldDB" id="A0ABD2XV76"/>
<keyword evidence="5" id="KW-0325">Glycoprotein</keyword>
<dbReference type="Proteomes" id="UP001630127">
    <property type="component" value="Unassembled WGS sequence"/>
</dbReference>
<keyword evidence="3" id="KW-0808">Transferase</keyword>